<feature type="domain" description="Septin-type G" evidence="6">
    <location>
        <begin position="49"/>
        <end position="315"/>
    </location>
</feature>
<dbReference type="Pfam" id="PF00735">
    <property type="entry name" value="Septin"/>
    <property type="match status" value="1"/>
</dbReference>
<evidence type="ECO:0000313" key="8">
    <source>
        <dbReference type="Proteomes" id="UP000696485"/>
    </source>
</evidence>
<protein>
    <submittedName>
        <fullName evidence="7">Septin-6</fullName>
    </submittedName>
</protein>
<evidence type="ECO:0000256" key="2">
    <source>
        <dbReference type="ARBA" id="ARBA00023134"/>
    </source>
</evidence>
<dbReference type="SUPFAM" id="SSF52540">
    <property type="entry name" value="P-loop containing nucleoside triphosphate hydrolases"/>
    <property type="match status" value="1"/>
</dbReference>
<evidence type="ECO:0000256" key="3">
    <source>
        <dbReference type="RuleBase" id="RU004560"/>
    </source>
</evidence>
<keyword evidence="4" id="KW-0175">Coiled coil</keyword>
<comment type="similarity">
    <text evidence="3">Belongs to the TRAFAC class TrmE-Era-EngA-EngB-Septin-like GTPase superfamily. Septin GTPase family.</text>
</comment>
<evidence type="ECO:0000259" key="6">
    <source>
        <dbReference type="PROSITE" id="PS51719"/>
    </source>
</evidence>
<dbReference type="InterPro" id="IPR030379">
    <property type="entry name" value="G_SEPTIN_dom"/>
</dbReference>
<dbReference type="AlphaFoldDB" id="A0A9P5VQC6"/>
<dbReference type="InterPro" id="IPR027417">
    <property type="entry name" value="P-loop_NTPase"/>
</dbReference>
<organism evidence="7 8">
    <name type="scientific">Podila minutissima</name>
    <dbReference type="NCBI Taxonomy" id="64525"/>
    <lineage>
        <taxon>Eukaryota</taxon>
        <taxon>Fungi</taxon>
        <taxon>Fungi incertae sedis</taxon>
        <taxon>Mucoromycota</taxon>
        <taxon>Mortierellomycotina</taxon>
        <taxon>Mortierellomycetes</taxon>
        <taxon>Mortierellales</taxon>
        <taxon>Mortierellaceae</taxon>
        <taxon>Podila</taxon>
    </lineage>
</organism>
<accession>A0A9P5VQC6</accession>
<feature type="coiled-coil region" evidence="4">
    <location>
        <begin position="330"/>
        <end position="404"/>
    </location>
</feature>
<dbReference type="CDD" id="cd01850">
    <property type="entry name" value="CDC_Septin"/>
    <property type="match status" value="1"/>
</dbReference>
<dbReference type="GO" id="GO:0005525">
    <property type="term" value="F:GTP binding"/>
    <property type="evidence" value="ECO:0007669"/>
    <property type="project" value="UniProtKB-KW"/>
</dbReference>
<evidence type="ECO:0000256" key="1">
    <source>
        <dbReference type="ARBA" id="ARBA00022741"/>
    </source>
</evidence>
<keyword evidence="2 3" id="KW-0342">GTP-binding</keyword>
<dbReference type="Proteomes" id="UP000696485">
    <property type="component" value="Unassembled WGS sequence"/>
</dbReference>
<evidence type="ECO:0000256" key="5">
    <source>
        <dbReference type="SAM" id="MobiDB-lite"/>
    </source>
</evidence>
<dbReference type="Gene3D" id="3.40.50.300">
    <property type="entry name" value="P-loop containing nucleotide triphosphate hydrolases"/>
    <property type="match status" value="1"/>
</dbReference>
<sequence>MPLEFAHQHNGKFADPGPWKHPEARPLDLTSPLGLESLPGQRFTKVKRTSFGLNLMVVGESGLGKTTFMNTLFNTDLKEEILPRNPQSTQTVQIQPAYYELKEDGVTLNLCVVDTPGFGDELNREYNLTPIMEYIDKQFEEYMTAERHPGFRKAIPDTRIHAVLYFIPPNGHGLKELDAKALQTLSQKVNVIPIIAKGDTMTAEEKKSFKATLLRDLEEHDIKTFPTAYPGEVDGAEELLQHIPFSVIGSDSIAFVGGRNVRCRTYRWGIVEVENTEHSDFVYLRELLMSACLDDLVETTHTVHYHRHRAYALRALGRPVSILECDDTYESQIEDTKQMNKQEMERKEEEIRQMFVIKVKEKEAALREREEQLNAKKAEMVAELEQYRAMIEAEQREVEELAQLSQLSQLSRSGTISKSSSKLFKAK</sequence>
<dbReference type="GO" id="GO:0032156">
    <property type="term" value="C:septin cytoskeleton"/>
    <property type="evidence" value="ECO:0007669"/>
    <property type="project" value="UniProtKB-ARBA"/>
</dbReference>
<dbReference type="PIRSF" id="PIRSF006698">
    <property type="entry name" value="Septin"/>
    <property type="match status" value="1"/>
</dbReference>
<evidence type="ECO:0000313" key="7">
    <source>
        <dbReference type="EMBL" id="KAF9336716.1"/>
    </source>
</evidence>
<dbReference type="PANTHER" id="PTHR18884">
    <property type="entry name" value="SEPTIN"/>
    <property type="match status" value="1"/>
</dbReference>
<gene>
    <name evidence="7" type="primary">SEPT6</name>
    <name evidence="7" type="ORF">BG006_007612</name>
</gene>
<feature type="compositionally biased region" description="Low complexity" evidence="5">
    <location>
        <begin position="406"/>
        <end position="421"/>
    </location>
</feature>
<keyword evidence="1 3" id="KW-0547">Nucleotide-binding</keyword>
<feature type="region of interest" description="Disordered" evidence="5">
    <location>
        <begin position="1"/>
        <end position="25"/>
    </location>
</feature>
<dbReference type="GO" id="GO:0005938">
    <property type="term" value="C:cell cortex"/>
    <property type="evidence" value="ECO:0007669"/>
    <property type="project" value="UniProtKB-ARBA"/>
</dbReference>
<keyword evidence="8" id="KW-1185">Reference proteome</keyword>
<dbReference type="PROSITE" id="PS51719">
    <property type="entry name" value="G_SEPTIN"/>
    <property type="match status" value="1"/>
</dbReference>
<dbReference type="EMBL" id="JAAAUY010000049">
    <property type="protein sequence ID" value="KAF9336716.1"/>
    <property type="molecule type" value="Genomic_DNA"/>
</dbReference>
<reference evidence="7" key="1">
    <citation type="journal article" date="2020" name="Fungal Divers.">
        <title>Resolving the Mortierellaceae phylogeny through synthesis of multi-gene phylogenetics and phylogenomics.</title>
        <authorList>
            <person name="Vandepol N."/>
            <person name="Liber J."/>
            <person name="Desiro A."/>
            <person name="Na H."/>
            <person name="Kennedy M."/>
            <person name="Barry K."/>
            <person name="Grigoriev I.V."/>
            <person name="Miller A.N."/>
            <person name="O'Donnell K."/>
            <person name="Stajich J.E."/>
            <person name="Bonito G."/>
        </authorList>
    </citation>
    <scope>NUCLEOTIDE SEQUENCE</scope>
    <source>
        <strain evidence="7">NVP1</strain>
    </source>
</reference>
<feature type="region of interest" description="Disordered" evidence="5">
    <location>
        <begin position="406"/>
        <end position="427"/>
    </location>
</feature>
<proteinExistence type="inferred from homology"/>
<evidence type="ECO:0000256" key="4">
    <source>
        <dbReference type="SAM" id="Coils"/>
    </source>
</evidence>
<name>A0A9P5VQC6_9FUNG</name>
<comment type="caution">
    <text evidence="7">The sequence shown here is derived from an EMBL/GenBank/DDBJ whole genome shotgun (WGS) entry which is preliminary data.</text>
</comment>
<dbReference type="InterPro" id="IPR016491">
    <property type="entry name" value="Septin"/>
</dbReference>